<dbReference type="Proteomes" id="UP000217979">
    <property type="component" value="Chromosome"/>
</dbReference>
<protein>
    <submittedName>
        <fullName evidence="1">DUF1493 domain-containing protein</fullName>
    </submittedName>
    <submittedName>
        <fullName evidence="2">Protein of uncharacterized function (DUF1493)</fullName>
    </submittedName>
</protein>
<reference evidence="2 4" key="2">
    <citation type="submission" date="2018-06" db="EMBL/GenBank/DDBJ databases">
        <authorList>
            <consortium name="Pathogen Informatics"/>
            <person name="Doyle S."/>
        </authorList>
    </citation>
    <scope>NUCLEOTIDE SEQUENCE [LARGE SCALE GENOMIC DNA]</scope>
    <source>
        <strain evidence="2 4">NCTC12120</strain>
    </source>
</reference>
<dbReference type="Pfam" id="PF07377">
    <property type="entry name" value="DUF1493"/>
    <property type="match status" value="1"/>
</dbReference>
<evidence type="ECO:0000313" key="4">
    <source>
        <dbReference type="Proteomes" id="UP000251197"/>
    </source>
</evidence>
<dbReference type="EMBL" id="CP023525">
    <property type="protein sequence ID" value="ATF93329.1"/>
    <property type="molecule type" value="Genomic_DNA"/>
</dbReference>
<sequence length="110" mass="12851">MVTDNDVIAWYNERFNKPGLFSGKRWPVTIDTSLTTGRYSWVWETGEEILDEYFKTFNVDPADFDFLKYWPDEESFLCALFSCGGDDEEPKPLTLRMLAESARAGKWLFD</sequence>
<reference evidence="1 3" key="1">
    <citation type="submission" date="2017-09" db="EMBL/GenBank/DDBJ databases">
        <title>FDA dAtabase for Regulatory Grade micrObial Sequences (FDA-ARGOS): Supporting development and validation of Infectious Disease Dx tests.</title>
        <authorList>
            <person name="Minogue T."/>
            <person name="Wolcott M."/>
            <person name="Wasieloski L."/>
            <person name="Aguilar W."/>
            <person name="Moore D."/>
            <person name="Tallon L."/>
            <person name="Sadzewicz L."/>
            <person name="Ott S."/>
            <person name="Zhao X."/>
            <person name="Nagaraj S."/>
            <person name="Vavikolanu K."/>
            <person name="Aluvathingal J."/>
            <person name="Nadendla S."/>
            <person name="Sichtig H."/>
        </authorList>
    </citation>
    <scope>NUCLEOTIDE SEQUENCE [LARGE SCALE GENOMIC DNA]</scope>
    <source>
        <strain evidence="1 3">FDAARGOS_392</strain>
    </source>
</reference>
<dbReference type="AlphaFoldDB" id="A0A291E085"/>
<accession>A0A291E085</accession>
<gene>
    <name evidence="1" type="ORF">CO704_15005</name>
    <name evidence="2" type="ORF">NCTC12120_07012</name>
</gene>
<proteinExistence type="predicted"/>
<name>A0A291E085_9ENTR</name>
<evidence type="ECO:0000313" key="1">
    <source>
        <dbReference type="EMBL" id="ATF93329.1"/>
    </source>
</evidence>
<evidence type="ECO:0000313" key="3">
    <source>
        <dbReference type="Proteomes" id="UP000217979"/>
    </source>
</evidence>
<dbReference type="Proteomes" id="UP000251197">
    <property type="component" value="Unassembled WGS sequence"/>
</dbReference>
<evidence type="ECO:0000313" key="2">
    <source>
        <dbReference type="EMBL" id="SQC93897.1"/>
    </source>
</evidence>
<dbReference type="RefSeq" id="WP_061277740.1">
    <property type="nucleotide sequence ID" value="NZ_CP023525.1"/>
</dbReference>
<dbReference type="InterPro" id="IPR010862">
    <property type="entry name" value="DUF1493"/>
</dbReference>
<organism evidence="1 3">
    <name type="scientific">Cedecea neteri</name>
    <dbReference type="NCBI Taxonomy" id="158822"/>
    <lineage>
        <taxon>Bacteria</taxon>
        <taxon>Pseudomonadati</taxon>
        <taxon>Pseudomonadota</taxon>
        <taxon>Gammaproteobacteria</taxon>
        <taxon>Enterobacterales</taxon>
        <taxon>Enterobacteriaceae</taxon>
        <taxon>Cedecea</taxon>
    </lineage>
</organism>
<dbReference type="EMBL" id="UAVU01000012">
    <property type="protein sequence ID" value="SQC93897.1"/>
    <property type="molecule type" value="Genomic_DNA"/>
</dbReference>